<dbReference type="AlphaFoldDB" id="A0A7X4GJX4"/>
<gene>
    <name evidence="1" type="ORF">GR702_15175</name>
</gene>
<sequence>MTLAGCRAEDTVSDRRHDSASLPALIGEHLYTCEDGTQLDGDFMLDGLTLDLTIIPGGKPSRLTAPDTGKAYAGNNLTLVLTGTDTLKLDRMGEKSLVCHRTTAIAQPGRGHPP</sequence>
<evidence type="ECO:0008006" key="3">
    <source>
        <dbReference type="Google" id="ProtNLM"/>
    </source>
</evidence>
<proteinExistence type="predicted"/>
<accession>A0A7X4GJX4</accession>
<evidence type="ECO:0000313" key="1">
    <source>
        <dbReference type="EMBL" id="MYL99107.1"/>
    </source>
</evidence>
<name>A0A7X4GJX4_9SPHN</name>
<organism evidence="1 2">
    <name type="scientific">Novosphingobium silvae</name>
    <dbReference type="NCBI Taxonomy" id="2692619"/>
    <lineage>
        <taxon>Bacteria</taxon>
        <taxon>Pseudomonadati</taxon>
        <taxon>Pseudomonadota</taxon>
        <taxon>Alphaproteobacteria</taxon>
        <taxon>Sphingomonadales</taxon>
        <taxon>Sphingomonadaceae</taxon>
        <taxon>Novosphingobium</taxon>
    </lineage>
</organism>
<keyword evidence="2" id="KW-1185">Reference proteome</keyword>
<evidence type="ECO:0000313" key="2">
    <source>
        <dbReference type="Proteomes" id="UP000465810"/>
    </source>
</evidence>
<dbReference type="Proteomes" id="UP000465810">
    <property type="component" value="Unassembled WGS sequence"/>
</dbReference>
<reference evidence="1 2" key="1">
    <citation type="submission" date="2019-12" db="EMBL/GenBank/DDBJ databases">
        <authorList>
            <person name="Feng G."/>
            <person name="Zhu H."/>
        </authorList>
    </citation>
    <scope>NUCLEOTIDE SEQUENCE [LARGE SCALE GENOMIC DNA]</scope>
    <source>
        <strain evidence="1 2">FGD1</strain>
    </source>
</reference>
<comment type="caution">
    <text evidence="1">The sequence shown here is derived from an EMBL/GenBank/DDBJ whole genome shotgun (WGS) entry which is preliminary data.</text>
</comment>
<dbReference type="EMBL" id="WVTD01000012">
    <property type="protein sequence ID" value="MYL99107.1"/>
    <property type="molecule type" value="Genomic_DNA"/>
</dbReference>
<protein>
    <recommendedName>
        <fullName evidence="3">C-type lysozyme inhibitor domain-containing protein</fullName>
    </recommendedName>
</protein>